<evidence type="ECO:0000256" key="10">
    <source>
        <dbReference type="SAM" id="MobiDB-lite"/>
    </source>
</evidence>
<keyword evidence="3 8" id="KW-0349">Heme</keyword>
<dbReference type="GO" id="GO:0004497">
    <property type="term" value="F:monooxygenase activity"/>
    <property type="evidence" value="ECO:0007669"/>
    <property type="project" value="UniProtKB-KW"/>
</dbReference>
<evidence type="ECO:0000256" key="3">
    <source>
        <dbReference type="ARBA" id="ARBA00022617"/>
    </source>
</evidence>
<dbReference type="PRINTS" id="PR00385">
    <property type="entry name" value="P450"/>
</dbReference>
<dbReference type="InterPro" id="IPR047146">
    <property type="entry name" value="Cyt_P450_E_CYP52_fungi"/>
</dbReference>
<dbReference type="PANTHER" id="PTHR24287">
    <property type="entry name" value="P450, PUTATIVE (EUROFUNG)-RELATED"/>
    <property type="match status" value="1"/>
</dbReference>
<name>A0A409XD46_PSICY</name>
<keyword evidence="4 8" id="KW-0479">Metal-binding</keyword>
<dbReference type="PROSITE" id="PS00086">
    <property type="entry name" value="CYTOCHROME_P450"/>
    <property type="match status" value="1"/>
</dbReference>
<dbReference type="InParanoid" id="A0A409XD46"/>
<dbReference type="GO" id="GO:0005506">
    <property type="term" value="F:iron ion binding"/>
    <property type="evidence" value="ECO:0007669"/>
    <property type="project" value="InterPro"/>
</dbReference>
<comment type="cofactor">
    <cofactor evidence="1 8">
        <name>heme</name>
        <dbReference type="ChEBI" id="CHEBI:30413"/>
    </cofactor>
</comment>
<dbReference type="SUPFAM" id="SSF48264">
    <property type="entry name" value="Cytochrome P450"/>
    <property type="match status" value="1"/>
</dbReference>
<dbReference type="GO" id="GO:0020037">
    <property type="term" value="F:heme binding"/>
    <property type="evidence" value="ECO:0007669"/>
    <property type="project" value="InterPro"/>
</dbReference>
<dbReference type="InterPro" id="IPR036396">
    <property type="entry name" value="Cyt_P450_sf"/>
</dbReference>
<evidence type="ECO:0000256" key="9">
    <source>
        <dbReference type="RuleBase" id="RU000461"/>
    </source>
</evidence>
<evidence type="ECO:0000256" key="5">
    <source>
        <dbReference type="ARBA" id="ARBA00023002"/>
    </source>
</evidence>
<evidence type="ECO:0000256" key="7">
    <source>
        <dbReference type="ARBA" id="ARBA00023033"/>
    </source>
</evidence>
<proteinExistence type="inferred from homology"/>
<evidence type="ECO:0000256" key="2">
    <source>
        <dbReference type="ARBA" id="ARBA00010617"/>
    </source>
</evidence>
<keyword evidence="6 8" id="KW-0408">Iron</keyword>
<dbReference type="GO" id="GO:0016705">
    <property type="term" value="F:oxidoreductase activity, acting on paired donors, with incorporation or reduction of molecular oxygen"/>
    <property type="evidence" value="ECO:0007669"/>
    <property type="project" value="InterPro"/>
</dbReference>
<dbReference type="PANTHER" id="PTHR24287:SF1">
    <property type="entry name" value="P450, PUTATIVE (EUROFUNG)-RELATED"/>
    <property type="match status" value="1"/>
</dbReference>
<evidence type="ECO:0000256" key="4">
    <source>
        <dbReference type="ARBA" id="ARBA00022723"/>
    </source>
</evidence>
<dbReference type="EMBL" id="NHYD01002042">
    <property type="protein sequence ID" value="PPQ88729.1"/>
    <property type="molecule type" value="Genomic_DNA"/>
</dbReference>
<dbReference type="STRING" id="93625.A0A409XD46"/>
<feature type="region of interest" description="Disordered" evidence="10">
    <location>
        <begin position="500"/>
        <end position="525"/>
    </location>
</feature>
<keyword evidence="12" id="KW-1185">Reference proteome</keyword>
<accession>A0A409XD46</accession>
<dbReference type="PRINTS" id="PR00463">
    <property type="entry name" value="EP450I"/>
</dbReference>
<evidence type="ECO:0000313" key="11">
    <source>
        <dbReference type="EMBL" id="PPQ88729.1"/>
    </source>
</evidence>
<comment type="caution">
    <text evidence="11">The sequence shown here is derived from an EMBL/GenBank/DDBJ whole genome shotgun (WGS) entry which is preliminary data.</text>
</comment>
<comment type="similarity">
    <text evidence="2 9">Belongs to the cytochrome P450 family.</text>
</comment>
<keyword evidence="7 9" id="KW-0503">Monooxygenase</keyword>
<gene>
    <name evidence="11" type="ORF">CVT25_009687</name>
</gene>
<dbReference type="OrthoDB" id="1470350at2759"/>
<evidence type="ECO:0000256" key="6">
    <source>
        <dbReference type="ARBA" id="ARBA00023004"/>
    </source>
</evidence>
<sequence>MELPPGIIFLLQRSHKIALPPAFTYVAARVLASDYFYDFQLSWWTLSAAMLAGLPLALTISVAWVELSIKLDAARRGAVMPPRTGDWTPGNILSLINAMKSFSNGYPGEMLEKTCANINGCLQQSYTIRRQIITAELEHMKAMLATQFDVFEKGSETRELIYPLLGTGVFAADGDLWKFHRSMTRPYFTREHIGDFDNFDRHAEDAISQLKRRLREGYPADFQASGLPYPYYVNAGRAAGTKTYEHPALRFVNAFSEAQMITAQRMRFGSSWPLQEFWYDTMKEPMKIVHRFGDPIVAEAIKRKREGRSDLEEKDDETLLENLVNSTEDHITLRDEIMSLLVAGRDTTASTLTFVVYMLAEHPERRPTYDDFRDMKYLRAVINETLRLYPPVPFNMRTPNAPTVLPSSPGSEDKPIYIPAYTRYTCFDREDLWGPDALEFDPDRFLDHRLHKYLTPNPFIFIPFNAGPRICLGQQFAYHETSFFLVKLLQHFSDISLATDAQPPESRAPVEWAEDATNPRKQREKIRPKSHLTMYIQDGLWVTMEEAKDLQSQIFTSEFYIF</sequence>
<reference evidence="11 12" key="1">
    <citation type="journal article" date="2018" name="Evol. Lett.">
        <title>Horizontal gene cluster transfer increased hallucinogenic mushroom diversity.</title>
        <authorList>
            <person name="Reynolds H.T."/>
            <person name="Vijayakumar V."/>
            <person name="Gluck-Thaler E."/>
            <person name="Korotkin H.B."/>
            <person name="Matheny P.B."/>
            <person name="Slot J.C."/>
        </authorList>
    </citation>
    <scope>NUCLEOTIDE SEQUENCE [LARGE SCALE GENOMIC DNA]</scope>
    <source>
        <strain evidence="11 12">2631</strain>
    </source>
</reference>
<evidence type="ECO:0000313" key="12">
    <source>
        <dbReference type="Proteomes" id="UP000283269"/>
    </source>
</evidence>
<dbReference type="Gene3D" id="1.10.630.10">
    <property type="entry name" value="Cytochrome P450"/>
    <property type="match status" value="1"/>
</dbReference>
<feature type="binding site" description="axial binding residue" evidence="8">
    <location>
        <position position="471"/>
    </location>
    <ligand>
        <name>heme</name>
        <dbReference type="ChEBI" id="CHEBI:30413"/>
    </ligand>
    <ligandPart>
        <name>Fe</name>
        <dbReference type="ChEBI" id="CHEBI:18248"/>
    </ligandPart>
</feature>
<dbReference type="InterPro" id="IPR001128">
    <property type="entry name" value="Cyt_P450"/>
</dbReference>
<evidence type="ECO:0000256" key="8">
    <source>
        <dbReference type="PIRSR" id="PIRSR602401-1"/>
    </source>
</evidence>
<organism evidence="11 12">
    <name type="scientific">Psilocybe cyanescens</name>
    <dbReference type="NCBI Taxonomy" id="93625"/>
    <lineage>
        <taxon>Eukaryota</taxon>
        <taxon>Fungi</taxon>
        <taxon>Dikarya</taxon>
        <taxon>Basidiomycota</taxon>
        <taxon>Agaricomycotina</taxon>
        <taxon>Agaricomycetes</taxon>
        <taxon>Agaricomycetidae</taxon>
        <taxon>Agaricales</taxon>
        <taxon>Agaricineae</taxon>
        <taxon>Strophariaceae</taxon>
        <taxon>Psilocybe</taxon>
    </lineage>
</organism>
<dbReference type="InterPro" id="IPR002401">
    <property type="entry name" value="Cyt_P450_E_grp-I"/>
</dbReference>
<dbReference type="Proteomes" id="UP000283269">
    <property type="component" value="Unassembled WGS sequence"/>
</dbReference>
<dbReference type="AlphaFoldDB" id="A0A409XD46"/>
<dbReference type="InterPro" id="IPR017972">
    <property type="entry name" value="Cyt_P450_CS"/>
</dbReference>
<keyword evidence="5 9" id="KW-0560">Oxidoreductase</keyword>
<evidence type="ECO:0008006" key="13">
    <source>
        <dbReference type="Google" id="ProtNLM"/>
    </source>
</evidence>
<evidence type="ECO:0000256" key="1">
    <source>
        <dbReference type="ARBA" id="ARBA00001971"/>
    </source>
</evidence>
<dbReference type="Pfam" id="PF00067">
    <property type="entry name" value="p450"/>
    <property type="match status" value="1"/>
</dbReference>
<protein>
    <recommendedName>
        <fullName evidence="13">Cytochrome P450 monooxygenase pc-3</fullName>
    </recommendedName>
</protein>